<dbReference type="InterPro" id="IPR011990">
    <property type="entry name" value="TPR-like_helical_dom_sf"/>
</dbReference>
<gene>
    <name evidence="8" type="ORF">D8S85_12395</name>
</gene>
<dbReference type="PROSITE" id="PS51257">
    <property type="entry name" value="PROKAR_LIPOPROTEIN"/>
    <property type="match status" value="1"/>
</dbReference>
<dbReference type="RefSeq" id="WP_127075142.1">
    <property type="nucleotide sequence ID" value="NZ_CP032819.1"/>
</dbReference>
<dbReference type="SUPFAM" id="SSF48452">
    <property type="entry name" value="TPR-like"/>
    <property type="match status" value="1"/>
</dbReference>
<evidence type="ECO:0000313" key="9">
    <source>
        <dbReference type="Proteomes" id="UP000270673"/>
    </source>
</evidence>
<name>A0A3Q9IRQ2_9BACT</name>
<dbReference type="Pfam" id="PF07980">
    <property type="entry name" value="SusD_RagB"/>
    <property type="match status" value="1"/>
</dbReference>
<evidence type="ECO:0000259" key="7">
    <source>
        <dbReference type="Pfam" id="PF14322"/>
    </source>
</evidence>
<keyword evidence="5" id="KW-0998">Cell outer membrane</keyword>
<dbReference type="Proteomes" id="UP000270673">
    <property type="component" value="Chromosome"/>
</dbReference>
<evidence type="ECO:0000256" key="4">
    <source>
        <dbReference type="ARBA" id="ARBA00023136"/>
    </source>
</evidence>
<proteinExistence type="inferred from homology"/>
<dbReference type="AlphaFoldDB" id="A0A3Q9IRQ2"/>
<sequence length="480" mass="55688">MKVLKFITAITLLTVLSSCNDWLTISPKDQVDEEQLFETGLGYRNALNGIYQNMASGSMYGREMTWGVLDVLAQYYDSGELDNPWKHMAEKFNYDVQDSETLIDNIWSRAFNSIANANNLLSRIDDEDPLKFAGEELEKNVIKGEALALRAFLHFDMVRLFAPSKDDGRTYIPYFEKYPSTFEPRTTVNEVMEKVIRDLNAAKDLVAPYDTLDSREDKLHSLYRFNTAIGMGVLGVTDLFEAYRGFRMNYYAIQALLARAYAYIGRYQEAFDATQIVIDAKDKDLHKLFQFTSKSDLSKKPKLQDDLIFALSNEKLLDNYLEYYNGEYVKLYLDIWDKDDLFDDPADYRRELIAEVGYFYQSVKYSKTATGNQQINEVMIPMLRLSEMYYIRAEYYAHSSMFDKATSELDMVRRGRNCTIGRLDISSVSEFSTELINEAKREFVGEGQLWYYYKKLNIKPVRSMPDDAFIFPLPKSETIN</sequence>
<dbReference type="InterPro" id="IPR012944">
    <property type="entry name" value="SusD_RagB_dom"/>
</dbReference>
<dbReference type="Gene3D" id="1.25.40.390">
    <property type="match status" value="2"/>
</dbReference>
<feature type="domain" description="RagB/SusD" evidence="6">
    <location>
        <begin position="330"/>
        <end position="451"/>
    </location>
</feature>
<keyword evidence="3" id="KW-0732">Signal</keyword>
<evidence type="ECO:0000256" key="2">
    <source>
        <dbReference type="ARBA" id="ARBA00006275"/>
    </source>
</evidence>
<dbReference type="GO" id="GO:0009279">
    <property type="term" value="C:cell outer membrane"/>
    <property type="evidence" value="ECO:0007669"/>
    <property type="project" value="UniProtKB-SubCell"/>
</dbReference>
<evidence type="ECO:0000256" key="5">
    <source>
        <dbReference type="ARBA" id="ARBA00023237"/>
    </source>
</evidence>
<accession>A0A3Q9IRQ2</accession>
<evidence type="ECO:0000313" key="8">
    <source>
        <dbReference type="EMBL" id="AZS30265.1"/>
    </source>
</evidence>
<dbReference type="InterPro" id="IPR033985">
    <property type="entry name" value="SusD-like_N"/>
</dbReference>
<comment type="similarity">
    <text evidence="2">Belongs to the SusD family.</text>
</comment>
<reference evidence="8 9" key="1">
    <citation type="submission" date="2018-10" db="EMBL/GenBank/DDBJ databases">
        <title>Butyricimonas faecalis sp. nov., isolated from human faeces and emended description of the genus Butyricimonas.</title>
        <authorList>
            <person name="Le Roy T."/>
            <person name="Van der Smissen P."/>
            <person name="Paquot A."/>
            <person name="Delzenne N."/>
            <person name="Muccioli G."/>
            <person name="Collet J.-F."/>
            <person name="Cani P.D."/>
        </authorList>
    </citation>
    <scope>NUCLEOTIDE SEQUENCE [LARGE SCALE GENOMIC DNA]</scope>
    <source>
        <strain evidence="8 9">H184</strain>
    </source>
</reference>
<organism evidence="8 9">
    <name type="scientific">Butyricimonas faecalis</name>
    <dbReference type="NCBI Taxonomy" id="2093856"/>
    <lineage>
        <taxon>Bacteria</taxon>
        <taxon>Pseudomonadati</taxon>
        <taxon>Bacteroidota</taxon>
        <taxon>Bacteroidia</taxon>
        <taxon>Bacteroidales</taxon>
        <taxon>Odoribacteraceae</taxon>
        <taxon>Butyricimonas</taxon>
    </lineage>
</organism>
<comment type="subcellular location">
    <subcellularLocation>
        <location evidence="1">Cell outer membrane</location>
    </subcellularLocation>
</comment>
<evidence type="ECO:0000259" key="6">
    <source>
        <dbReference type="Pfam" id="PF07980"/>
    </source>
</evidence>
<dbReference type="EMBL" id="CP032819">
    <property type="protein sequence ID" value="AZS30265.1"/>
    <property type="molecule type" value="Genomic_DNA"/>
</dbReference>
<evidence type="ECO:0000256" key="1">
    <source>
        <dbReference type="ARBA" id="ARBA00004442"/>
    </source>
</evidence>
<feature type="domain" description="SusD-like N-terminal" evidence="7">
    <location>
        <begin position="85"/>
        <end position="207"/>
    </location>
</feature>
<evidence type="ECO:0000256" key="3">
    <source>
        <dbReference type="ARBA" id="ARBA00022729"/>
    </source>
</evidence>
<keyword evidence="4" id="KW-0472">Membrane</keyword>
<protein>
    <submittedName>
        <fullName evidence="8">RagB/SusD family nutrient uptake outer membrane protein</fullName>
    </submittedName>
</protein>
<dbReference type="OrthoDB" id="727588at2"/>
<dbReference type="Pfam" id="PF14322">
    <property type="entry name" value="SusD-like_3"/>
    <property type="match status" value="1"/>
</dbReference>
<keyword evidence="9" id="KW-1185">Reference proteome</keyword>
<dbReference type="KEGG" id="buy:D8S85_12395"/>